<organism evidence="2 3">
    <name type="scientific">Ornithobacterium rhinotracheale</name>
    <dbReference type="NCBI Taxonomy" id="28251"/>
    <lineage>
        <taxon>Bacteria</taxon>
        <taxon>Pseudomonadati</taxon>
        <taxon>Bacteroidota</taxon>
        <taxon>Flavobacteriia</taxon>
        <taxon>Flavobacteriales</taxon>
        <taxon>Weeksellaceae</taxon>
        <taxon>Ornithobacterium</taxon>
    </lineage>
</organism>
<proteinExistence type="predicted"/>
<dbReference type="PANTHER" id="PTHR22916">
    <property type="entry name" value="GLYCOSYLTRANSFERASE"/>
    <property type="match status" value="1"/>
</dbReference>
<dbReference type="CDD" id="cd00761">
    <property type="entry name" value="Glyco_tranf_GTA_type"/>
    <property type="match status" value="1"/>
</dbReference>
<evidence type="ECO:0000313" key="3">
    <source>
        <dbReference type="Proteomes" id="UP000287701"/>
    </source>
</evidence>
<gene>
    <name evidence="2" type="ORF">EQP59_00385</name>
</gene>
<reference evidence="2 3" key="1">
    <citation type="submission" date="2019-01" db="EMBL/GenBank/DDBJ databases">
        <title>Whole Genome of Ornithobacterium rhinotracheale FARPER-174b.</title>
        <authorList>
            <person name="Tataje-Lavanda L.A."/>
            <person name="Montalvan A."/>
            <person name="Montesinos R."/>
            <person name="Zimic M."/>
            <person name="Fernandez-Sanchez M."/>
            <person name="Fernandez-Diaz M."/>
        </authorList>
    </citation>
    <scope>NUCLEOTIDE SEQUENCE [LARGE SCALE GENOMIC DNA]</scope>
    <source>
        <strain evidence="2 3">FARPER-174b</strain>
    </source>
</reference>
<evidence type="ECO:0000259" key="1">
    <source>
        <dbReference type="Pfam" id="PF00535"/>
    </source>
</evidence>
<keyword evidence="2" id="KW-0808">Transferase</keyword>
<dbReference type="InterPro" id="IPR001173">
    <property type="entry name" value="Glyco_trans_2-like"/>
</dbReference>
<dbReference type="AlphaFoldDB" id="A0A410JP38"/>
<dbReference type="Proteomes" id="UP000287701">
    <property type="component" value="Chromosome"/>
</dbReference>
<dbReference type="Gene3D" id="3.90.550.10">
    <property type="entry name" value="Spore Coat Polysaccharide Biosynthesis Protein SpsA, Chain A"/>
    <property type="match status" value="1"/>
</dbReference>
<name>A0A410JP38_ORNRH</name>
<dbReference type="Pfam" id="PF00535">
    <property type="entry name" value="Glycos_transf_2"/>
    <property type="match status" value="1"/>
</dbReference>
<dbReference type="GO" id="GO:0016758">
    <property type="term" value="F:hexosyltransferase activity"/>
    <property type="evidence" value="ECO:0007669"/>
    <property type="project" value="UniProtKB-ARBA"/>
</dbReference>
<dbReference type="RefSeq" id="WP_128500439.1">
    <property type="nucleotide sequence ID" value="NZ_CP035107.1"/>
</dbReference>
<feature type="domain" description="Glycosyltransferase 2-like" evidence="1">
    <location>
        <begin position="4"/>
        <end position="170"/>
    </location>
</feature>
<dbReference type="OrthoDB" id="396512at2"/>
<accession>A0A410JP38</accession>
<dbReference type="SUPFAM" id="SSF53448">
    <property type="entry name" value="Nucleotide-diphospho-sugar transferases"/>
    <property type="match status" value="1"/>
</dbReference>
<dbReference type="PANTHER" id="PTHR22916:SF3">
    <property type="entry name" value="UDP-GLCNAC:BETAGAL BETA-1,3-N-ACETYLGLUCOSAMINYLTRANSFERASE-LIKE PROTEIN 1"/>
    <property type="match status" value="1"/>
</dbReference>
<sequence length="326" mass="37837">MKLSIVIPVYNCQDFLNDTFKNLEPLFEKLPKQDFEIVFINDGSTDDSLNVLNEYSTSKPNVFVFSQENKGLSGARNTGIGLAKGEYLQFLDADDYNDFDNVIKLLNFSIDNEIDATSFAIRNVDEHGKDLGGQINHTLEFNRIMSGPDALINGYTPSSMCCFLFRRDFLLEQNLLFTLGLTHQDMEFSMRMFLKAKKVFFSDLIGYNYLQRLGSISKPKTQEKYEKYLFDEVVISNLFKLNKNKSYSKNLNNAITKNYNSMVWNLLWKFHKNPESTSLEFKQKCINDLKEKKLYPIKGPLKTKFQSLTKLFMNNSFILNKLVMRK</sequence>
<evidence type="ECO:0000313" key="2">
    <source>
        <dbReference type="EMBL" id="QAR29923.1"/>
    </source>
</evidence>
<dbReference type="InterPro" id="IPR029044">
    <property type="entry name" value="Nucleotide-diphossugar_trans"/>
</dbReference>
<dbReference type="EMBL" id="CP035107">
    <property type="protein sequence ID" value="QAR29923.1"/>
    <property type="molecule type" value="Genomic_DNA"/>
</dbReference>
<protein>
    <submittedName>
        <fullName evidence="2">Glycosyltransferase</fullName>
    </submittedName>
</protein>